<dbReference type="AlphaFoldDB" id="A0A7W9W1H7"/>
<dbReference type="GO" id="GO:0000049">
    <property type="term" value="F:tRNA binding"/>
    <property type="evidence" value="ECO:0007669"/>
    <property type="project" value="UniProtKB-KW"/>
</dbReference>
<comment type="caution">
    <text evidence="13">Lacks conserved residue(s) required for the propagation of feature annotation.</text>
</comment>
<keyword evidence="5 13" id="KW-0479">Metal-binding</keyword>
<feature type="binding site" evidence="13">
    <location>
        <position position="367"/>
    </location>
    <ligand>
        <name>Zn(2+)</name>
        <dbReference type="ChEBI" id="CHEBI:29105"/>
        <note>catalytic</note>
    </ligand>
</feature>
<dbReference type="InterPro" id="IPR012947">
    <property type="entry name" value="tRNA_SAD"/>
</dbReference>
<feature type="binding site" evidence="13">
    <location>
        <position position="316"/>
    </location>
    <ligand>
        <name>Zn(2+)</name>
        <dbReference type="ChEBI" id="CHEBI:29105"/>
        <note>catalytic</note>
    </ligand>
</feature>
<dbReference type="PANTHER" id="PTHR11451">
    <property type="entry name" value="THREONINE-TRNA LIGASE"/>
    <property type="match status" value="1"/>
</dbReference>
<comment type="cofactor">
    <cofactor evidence="13">
        <name>Zn(2+)</name>
        <dbReference type="ChEBI" id="CHEBI:29105"/>
    </cofactor>
    <text evidence="13">Binds 1 zinc ion per subunit.</text>
</comment>
<keyword evidence="9 13" id="KW-0694">RNA-binding</keyword>
<evidence type="ECO:0000256" key="6">
    <source>
        <dbReference type="ARBA" id="ARBA00022741"/>
    </source>
</evidence>
<dbReference type="EMBL" id="JACHHH010000001">
    <property type="protein sequence ID" value="MBB6040217.1"/>
    <property type="molecule type" value="Genomic_DNA"/>
</dbReference>
<dbReference type="CDD" id="cd00860">
    <property type="entry name" value="ThrRS_anticodon"/>
    <property type="match status" value="1"/>
</dbReference>
<proteinExistence type="inferred from homology"/>
<dbReference type="Pfam" id="PF07973">
    <property type="entry name" value="tRNA_SAD"/>
    <property type="match status" value="1"/>
</dbReference>
<dbReference type="SUPFAM" id="SSF55681">
    <property type="entry name" value="Class II aaRS and biotin synthetases"/>
    <property type="match status" value="1"/>
</dbReference>
<dbReference type="Pfam" id="PF00587">
    <property type="entry name" value="tRNA-synt_2b"/>
    <property type="match status" value="1"/>
</dbReference>
<keyword evidence="3 13" id="KW-0820">tRNA-binding</keyword>
<evidence type="ECO:0000313" key="15">
    <source>
        <dbReference type="EMBL" id="MBB6040217.1"/>
    </source>
</evidence>
<dbReference type="InterPro" id="IPR006195">
    <property type="entry name" value="aa-tRNA-synth_II"/>
</dbReference>
<evidence type="ECO:0000256" key="7">
    <source>
        <dbReference type="ARBA" id="ARBA00022833"/>
    </source>
</evidence>
<dbReference type="PANTHER" id="PTHR11451:SF44">
    <property type="entry name" value="THREONINE--TRNA LIGASE, CHLOROPLASTIC_MITOCHONDRIAL 2"/>
    <property type="match status" value="1"/>
</dbReference>
<dbReference type="Proteomes" id="UP000522163">
    <property type="component" value="Unassembled WGS sequence"/>
</dbReference>
<dbReference type="SUPFAM" id="SSF55186">
    <property type="entry name" value="ThrRS/AlaRS common domain"/>
    <property type="match status" value="1"/>
</dbReference>
<evidence type="ECO:0000256" key="11">
    <source>
        <dbReference type="ARBA" id="ARBA00023146"/>
    </source>
</evidence>
<dbReference type="SUPFAM" id="SSF52954">
    <property type="entry name" value="Class II aaRS ABD-related"/>
    <property type="match status" value="1"/>
</dbReference>
<dbReference type="Gene3D" id="3.40.50.800">
    <property type="entry name" value="Anticodon-binding domain"/>
    <property type="match status" value="1"/>
</dbReference>
<evidence type="ECO:0000256" key="4">
    <source>
        <dbReference type="ARBA" id="ARBA00022598"/>
    </source>
</evidence>
<comment type="subunit">
    <text evidence="13">Homodimer.</text>
</comment>
<dbReference type="HAMAP" id="MF_00184">
    <property type="entry name" value="Thr_tRNA_synth"/>
    <property type="match status" value="1"/>
</dbReference>
<evidence type="ECO:0000256" key="8">
    <source>
        <dbReference type="ARBA" id="ARBA00022840"/>
    </source>
</evidence>
<dbReference type="Gene3D" id="3.30.930.10">
    <property type="entry name" value="Bira Bifunctional Protein, Domain 2"/>
    <property type="match status" value="1"/>
</dbReference>
<gene>
    <name evidence="13" type="primary">thrS</name>
    <name evidence="15" type="ORF">HNQ46_000178</name>
</gene>
<keyword evidence="8 13" id="KW-0067">ATP-binding</keyword>
<dbReference type="CDD" id="cd00771">
    <property type="entry name" value="ThrRS_core"/>
    <property type="match status" value="1"/>
</dbReference>
<accession>A0A7W9W1H7</accession>
<dbReference type="FunFam" id="3.30.980.10:FF:000005">
    <property type="entry name" value="Threonyl-tRNA synthetase, mitochondrial"/>
    <property type="match status" value="1"/>
</dbReference>
<dbReference type="InterPro" id="IPR033728">
    <property type="entry name" value="ThrRS_core"/>
</dbReference>
<dbReference type="GO" id="GO:0004829">
    <property type="term" value="F:threonine-tRNA ligase activity"/>
    <property type="evidence" value="ECO:0007669"/>
    <property type="project" value="UniProtKB-UniRule"/>
</dbReference>
<name>A0A7W9W1H7_9FIRM</name>
<keyword evidence="10 13" id="KW-0648">Protein biosynthesis</keyword>
<evidence type="ECO:0000256" key="9">
    <source>
        <dbReference type="ARBA" id="ARBA00022884"/>
    </source>
</evidence>
<keyword evidence="7 13" id="KW-0862">Zinc</keyword>
<evidence type="ECO:0000256" key="12">
    <source>
        <dbReference type="ARBA" id="ARBA00049515"/>
    </source>
</evidence>
<feature type="domain" description="Aminoacyl-transfer RNA synthetases class-II family profile" evidence="14">
    <location>
        <begin position="212"/>
        <end position="517"/>
    </location>
</feature>
<dbReference type="GO" id="GO:0005524">
    <property type="term" value="F:ATP binding"/>
    <property type="evidence" value="ECO:0007669"/>
    <property type="project" value="UniProtKB-UniRule"/>
</dbReference>
<dbReference type="Gene3D" id="3.30.980.10">
    <property type="entry name" value="Threonyl-trna Synthetase, Chain A, domain 2"/>
    <property type="match status" value="1"/>
</dbReference>
<dbReference type="GO" id="GO:0016740">
    <property type="term" value="F:transferase activity"/>
    <property type="evidence" value="ECO:0007669"/>
    <property type="project" value="UniProtKB-ARBA"/>
</dbReference>
<comment type="catalytic activity">
    <reaction evidence="12 13">
        <text>tRNA(Thr) + L-threonine + ATP = L-threonyl-tRNA(Thr) + AMP + diphosphate + H(+)</text>
        <dbReference type="Rhea" id="RHEA:24624"/>
        <dbReference type="Rhea" id="RHEA-COMP:9670"/>
        <dbReference type="Rhea" id="RHEA-COMP:9704"/>
        <dbReference type="ChEBI" id="CHEBI:15378"/>
        <dbReference type="ChEBI" id="CHEBI:30616"/>
        <dbReference type="ChEBI" id="CHEBI:33019"/>
        <dbReference type="ChEBI" id="CHEBI:57926"/>
        <dbReference type="ChEBI" id="CHEBI:78442"/>
        <dbReference type="ChEBI" id="CHEBI:78534"/>
        <dbReference type="ChEBI" id="CHEBI:456215"/>
        <dbReference type="EC" id="6.1.1.3"/>
    </reaction>
</comment>
<dbReference type="GeneID" id="85013750"/>
<organism evidence="15 16">
    <name type="scientific">Oribacterium sinus</name>
    <dbReference type="NCBI Taxonomy" id="237576"/>
    <lineage>
        <taxon>Bacteria</taxon>
        <taxon>Bacillati</taxon>
        <taxon>Bacillota</taxon>
        <taxon>Clostridia</taxon>
        <taxon>Lachnospirales</taxon>
        <taxon>Lachnospiraceae</taxon>
        <taxon>Oribacterium</taxon>
    </lineage>
</organism>
<dbReference type="InterPro" id="IPR036621">
    <property type="entry name" value="Anticodon-bd_dom_sf"/>
</dbReference>
<evidence type="ECO:0000256" key="3">
    <source>
        <dbReference type="ARBA" id="ARBA00022555"/>
    </source>
</evidence>
<evidence type="ECO:0000256" key="1">
    <source>
        <dbReference type="ARBA" id="ARBA00008226"/>
    </source>
</evidence>
<dbReference type="GO" id="GO:0006435">
    <property type="term" value="P:threonyl-tRNA aminoacylation"/>
    <property type="evidence" value="ECO:0007669"/>
    <property type="project" value="UniProtKB-UniRule"/>
</dbReference>
<dbReference type="SMART" id="SM00863">
    <property type="entry name" value="tRNA_SAD"/>
    <property type="match status" value="1"/>
</dbReference>
<dbReference type="InterPro" id="IPR047246">
    <property type="entry name" value="ThrRS_anticodon"/>
</dbReference>
<dbReference type="EC" id="6.1.1.3" evidence="13"/>
<sequence length="627" mass="72631">MALDKQEFLERYRHSLAHILAKAMVELYGPEVQYAIGPQIEDGCYYDFALPKSLSEEDFKTIEDKMREIIKRRENWTREELSREAALALFDKQKFKKELIQDLPADEVISIYRTGDDFVDLCRGPHVENSQELMNVAFQIKSISGAYWRGDEHRDQLQRVYLFAFPDKNALKEHLKWLQEAQERDHKKLGSQLDLFMFDETAPGMPYWLPRGWKMYQALLAYSRSVQAKHGYTEISAPLINNKKLWLISGHWAHYINNMFMVPGISGWLKADADLSGVLEHPTDASLGEKIVKIQAGSVIYNRENIDTMAAKPMNCPNAMITYKRRNRSYKELPIRYSEYDVLHRKEKSGQMNGLFRVQEFRQDDDHTFVMESQIEAEIADIISIADEVYKTFGVTYRAELSTRPDDFMGDIEVWDRAEAALKKILTDKYGEGGFEINEGDGAFYGPKIDLQIKDALGREWQCGTIQLDFQLPHNFGLTYQTAEGSTAMPVVIHRAIYGSLERFIGIIIENFKGSFPFWLSPEQVGIVPIREEHNDYGKEVYDALSDMGIRAEIDYSDKNMKEKIKTYKNYKNPYILVLGDKEMEEKTVSINMRGSNKQINNIPLDAFLKACERMQKEHSLELMDEF</sequence>
<dbReference type="InterPro" id="IPR002320">
    <property type="entry name" value="Thr-tRNA-ligase_IIa"/>
</dbReference>
<protein>
    <recommendedName>
        <fullName evidence="13">Threonine--tRNA ligase</fullName>
        <ecNumber evidence="13">6.1.1.3</ecNumber>
    </recommendedName>
    <alternativeName>
        <fullName evidence="13">Threonyl-tRNA synthetase</fullName>
        <shortName evidence="13">ThrRS</shortName>
    </alternativeName>
</protein>
<dbReference type="InterPro" id="IPR002314">
    <property type="entry name" value="aa-tRNA-synt_IIb"/>
</dbReference>
<dbReference type="FunFam" id="3.40.50.800:FF:000001">
    <property type="entry name" value="Threonine--tRNA ligase"/>
    <property type="match status" value="1"/>
</dbReference>
<comment type="similarity">
    <text evidence="1 13">Belongs to the class-II aminoacyl-tRNA synthetase family.</text>
</comment>
<keyword evidence="2 13" id="KW-0963">Cytoplasm</keyword>
<evidence type="ECO:0000313" key="16">
    <source>
        <dbReference type="Proteomes" id="UP000522163"/>
    </source>
</evidence>
<keyword evidence="11 13" id="KW-0030">Aminoacyl-tRNA synthetase</keyword>
<evidence type="ECO:0000259" key="14">
    <source>
        <dbReference type="PROSITE" id="PS50862"/>
    </source>
</evidence>
<evidence type="ECO:0000256" key="10">
    <source>
        <dbReference type="ARBA" id="ARBA00022917"/>
    </source>
</evidence>
<evidence type="ECO:0000256" key="2">
    <source>
        <dbReference type="ARBA" id="ARBA00022490"/>
    </source>
</evidence>
<feature type="binding site" evidence="13">
    <location>
        <position position="494"/>
    </location>
    <ligand>
        <name>Zn(2+)</name>
        <dbReference type="ChEBI" id="CHEBI:29105"/>
        <note>catalytic</note>
    </ligand>
</feature>
<dbReference type="Pfam" id="PF03129">
    <property type="entry name" value="HGTP_anticodon"/>
    <property type="match status" value="1"/>
</dbReference>
<evidence type="ECO:0000256" key="5">
    <source>
        <dbReference type="ARBA" id="ARBA00022723"/>
    </source>
</evidence>
<dbReference type="GO" id="GO:0140096">
    <property type="term" value="F:catalytic activity, acting on a protein"/>
    <property type="evidence" value="ECO:0007669"/>
    <property type="project" value="UniProtKB-ARBA"/>
</dbReference>
<dbReference type="GO" id="GO:0005737">
    <property type="term" value="C:cytoplasm"/>
    <property type="evidence" value="ECO:0007669"/>
    <property type="project" value="UniProtKB-SubCell"/>
</dbReference>
<keyword evidence="6 13" id="KW-0547">Nucleotide-binding</keyword>
<dbReference type="RefSeq" id="WP_183681723.1">
    <property type="nucleotide sequence ID" value="NZ_JACHHH010000001.1"/>
</dbReference>
<keyword evidence="4 13" id="KW-0436">Ligase</keyword>
<evidence type="ECO:0000256" key="13">
    <source>
        <dbReference type="HAMAP-Rule" id="MF_00184"/>
    </source>
</evidence>
<dbReference type="GO" id="GO:0046872">
    <property type="term" value="F:metal ion binding"/>
    <property type="evidence" value="ECO:0007669"/>
    <property type="project" value="UniProtKB-KW"/>
</dbReference>
<dbReference type="InterPro" id="IPR045864">
    <property type="entry name" value="aa-tRNA-synth_II/BPL/LPL"/>
</dbReference>
<dbReference type="PROSITE" id="PS50862">
    <property type="entry name" value="AA_TRNA_LIGASE_II"/>
    <property type="match status" value="1"/>
</dbReference>
<reference evidence="15 16" key="1">
    <citation type="submission" date="2020-08" db="EMBL/GenBank/DDBJ databases">
        <title>Genomic Encyclopedia of Type Strains, Phase IV (KMG-IV): sequencing the most valuable type-strain genomes for metagenomic binning, comparative biology and taxonomic classification.</title>
        <authorList>
            <person name="Goeker M."/>
        </authorList>
    </citation>
    <scope>NUCLEOTIDE SEQUENCE [LARGE SCALE GENOMIC DNA]</scope>
    <source>
        <strain evidence="15 16">DSM 17245</strain>
    </source>
</reference>
<comment type="subcellular location">
    <subcellularLocation>
        <location evidence="13">Cytoplasm</location>
    </subcellularLocation>
</comment>
<dbReference type="InterPro" id="IPR004154">
    <property type="entry name" value="Anticodon-bd"/>
</dbReference>
<dbReference type="PRINTS" id="PR01047">
    <property type="entry name" value="TRNASYNTHTHR"/>
</dbReference>
<dbReference type="InterPro" id="IPR018163">
    <property type="entry name" value="Thr/Ala-tRNA-synth_IIc_edit"/>
</dbReference>
<comment type="caution">
    <text evidence="15">The sequence shown here is derived from an EMBL/GenBank/DDBJ whole genome shotgun (WGS) entry which is preliminary data.</text>
</comment>